<feature type="transmembrane region" description="Helical" evidence="1">
    <location>
        <begin position="67"/>
        <end position="87"/>
    </location>
</feature>
<feature type="transmembrane region" description="Helical" evidence="1">
    <location>
        <begin position="36"/>
        <end position="61"/>
    </location>
</feature>
<name>A0A3E3EA74_9FIRM</name>
<evidence type="ECO:0000256" key="1">
    <source>
        <dbReference type="SAM" id="Phobius"/>
    </source>
</evidence>
<keyword evidence="1" id="KW-0812">Transmembrane</keyword>
<keyword evidence="1" id="KW-0472">Membrane</keyword>
<keyword evidence="1" id="KW-1133">Transmembrane helix</keyword>
<protein>
    <recommendedName>
        <fullName evidence="4">DUF304 domain-containing protein</fullName>
    </recommendedName>
</protein>
<accession>A0A3E3EA74</accession>
<reference evidence="2 3" key="1">
    <citation type="submission" date="2018-08" db="EMBL/GenBank/DDBJ databases">
        <title>A genome reference for cultivated species of the human gut microbiota.</title>
        <authorList>
            <person name="Zou Y."/>
            <person name="Xue W."/>
            <person name="Luo G."/>
        </authorList>
    </citation>
    <scope>NUCLEOTIDE SEQUENCE [LARGE SCALE GENOMIC DNA]</scope>
    <source>
        <strain evidence="2 3">OM06-4</strain>
    </source>
</reference>
<evidence type="ECO:0000313" key="2">
    <source>
        <dbReference type="EMBL" id="RGD78804.1"/>
    </source>
</evidence>
<dbReference type="Proteomes" id="UP000261032">
    <property type="component" value="Unassembled WGS sequence"/>
</dbReference>
<evidence type="ECO:0000313" key="3">
    <source>
        <dbReference type="Proteomes" id="UP000261032"/>
    </source>
</evidence>
<dbReference type="EMBL" id="QUSL01000043">
    <property type="protein sequence ID" value="RGD78804.1"/>
    <property type="molecule type" value="Genomic_DNA"/>
</dbReference>
<gene>
    <name evidence="2" type="ORF">DXB93_16925</name>
</gene>
<dbReference type="AlphaFoldDB" id="A0A3E3EA74"/>
<feature type="transmembrane region" description="Helical" evidence="1">
    <location>
        <begin position="6"/>
        <end position="24"/>
    </location>
</feature>
<comment type="caution">
    <text evidence="2">The sequence shown here is derived from an EMBL/GenBank/DDBJ whole genome shotgun (WGS) entry which is preliminary data.</text>
</comment>
<sequence length="148" mass="17513">MKLLIWMVKIILIMQYLYFLKLYFETKKEDNTIQISFGLVSMFEFFCMLGLNIAFVCSIVLESHSIYFFLMGTIINVYTCFMLKRVIIVGERKILLKGKIVDLKRIKKVEARFYSVIFNSRDGNLSVIYPIINHQILCKNIIEKVNKF</sequence>
<evidence type="ECO:0008006" key="4">
    <source>
        <dbReference type="Google" id="ProtNLM"/>
    </source>
</evidence>
<dbReference type="RefSeq" id="WP_117582523.1">
    <property type="nucleotide sequence ID" value="NZ_QUSL01000043.1"/>
</dbReference>
<organism evidence="2 3">
    <name type="scientific">Thomasclavelia ramosa</name>
    <dbReference type="NCBI Taxonomy" id="1547"/>
    <lineage>
        <taxon>Bacteria</taxon>
        <taxon>Bacillati</taxon>
        <taxon>Bacillota</taxon>
        <taxon>Erysipelotrichia</taxon>
        <taxon>Erysipelotrichales</taxon>
        <taxon>Coprobacillaceae</taxon>
        <taxon>Thomasclavelia</taxon>
    </lineage>
</organism>
<proteinExistence type="predicted"/>